<dbReference type="EMBL" id="CP033459">
    <property type="protein sequence ID" value="QFQ13341.1"/>
    <property type="molecule type" value="Genomic_DNA"/>
</dbReference>
<dbReference type="RefSeq" id="WP_111897571.1">
    <property type="nucleotide sequence ID" value="NZ_CP033459.1"/>
</dbReference>
<evidence type="ECO:0000313" key="11">
    <source>
        <dbReference type="Proteomes" id="UP000249375"/>
    </source>
</evidence>
<dbReference type="InterPro" id="IPR023997">
    <property type="entry name" value="TonB-dep_OMP_SusC/RagA_CS"/>
</dbReference>
<dbReference type="NCBIfam" id="TIGR04057">
    <property type="entry name" value="SusC_RagA_signa"/>
    <property type="match status" value="1"/>
</dbReference>
<keyword evidence="5 7" id="KW-0472">Membrane</keyword>
<comment type="subcellular location">
    <subcellularLocation>
        <location evidence="1 7">Cell outer membrane</location>
        <topology evidence="1 7">Multi-pass membrane protein</topology>
    </subcellularLocation>
</comment>
<dbReference type="GO" id="GO:0009279">
    <property type="term" value="C:cell outer membrane"/>
    <property type="evidence" value="ECO:0007669"/>
    <property type="project" value="UniProtKB-SubCell"/>
</dbReference>
<evidence type="ECO:0000256" key="3">
    <source>
        <dbReference type="ARBA" id="ARBA00022452"/>
    </source>
</evidence>
<dbReference type="Gene3D" id="2.60.40.1120">
    <property type="entry name" value="Carboxypeptidase-like, regulatory domain"/>
    <property type="match status" value="1"/>
</dbReference>
<dbReference type="InterPro" id="IPR039426">
    <property type="entry name" value="TonB-dep_rcpt-like"/>
</dbReference>
<evidence type="ECO:0000256" key="7">
    <source>
        <dbReference type="PROSITE-ProRule" id="PRU01360"/>
    </source>
</evidence>
<proteinExistence type="inferred from homology"/>
<gene>
    <name evidence="10" type="ORF">C7Y71_010155</name>
</gene>
<sequence>MNRLRYILVLAALAICSLGTFAQTDAGWKDRKVTLRVSNETMGDILVKLARQAGADVVFEGVTIEGINEPTTLNVKDMPLDKAVLRLIGDQPVSVNYETAGRIVFRPLAEDAAAQAEDAAQYHPVSAVVTSMEDGEPIVGAMVMITDGGKNGRSGGVTDSNGKFSLRVPNNASVRISCIGYASQSFQVKQPMLNEKVVLEPNRTEEEKAVVTGMSKRSMTSFTGNFVSVKGEELRRMNPNNILEGLQFFDPSFKIVENNATGSDPNATPQFNIRGDQTLGNNVDLNSMDLLLDNVSSRPNTPLFVLDGFIVPLRRILELDPQRVENITILKDASATAIYGSRASNGVVVVETKVAPDGALSVTYNGSLTIQSPDLTGYNMMNASQKLAMEKMAGVYNENDPYQKNTYNKYLRNILAGVDTYWLSQPLRTAVQTRHTLTAAGGTDKFRYNLGLNAGFMPGVMKGSQNDTKGVTFSMSYRKDKFTVGADINLSETNGKNSPYGSFSSYTQANPYYPMKNAEGGYDLILDNHTGTGSVLITNPLYNATTGVKDISRNTTIATTMNIEYRLLPNLRFTEQLSYTRGMARTEVFYPADHTMFATETDLTKKGSYSKNTGEMTSWSSNLGVNWNAPVGKHLFSLFGNWTVNEDRNNYVNLYATGFPDRHMDDFIFGYTMSTNPTGTEALSRAMGLITQFSYSYDNRYSFDFNLSAENSSRYGDDHSMTPFWSTGVRWNAYREKFLQGRVSNLVFRANYGVTGEQNYNPYQAIEFYTYSQTMKPYTSFTTLGAMLAGLNNTELGWAKTHNLSLGVDIGFWKNRINATFNYYNNITKQLLTEYDLAPSTGFRSQVMNAGELQNRGFDITLNVIALQNVKKQLYWTISANANHNRNKIRKISDYLRKLNEAQLATAGAPLPVYQEGQSTSTLYTVRSLGIDPVTGQEVYLKRDGTKTFTWDAADKVPVGHTTPDVSGTISSSLSWRDFTATVGFTYHWGGVQYNQTLVDKLENRSIAFNMDERAAENRWTTPGDVAMYRPIDPAGSQTPQSSRFIMDDNELKCSTISLGYRFSSNRYKFLRPLSIDMASLSFTTNELFRLSSIKMERGLGYPFARSFTFSLNIIFK</sequence>
<dbReference type="SUPFAM" id="SSF49464">
    <property type="entry name" value="Carboxypeptidase regulatory domain-like"/>
    <property type="match status" value="1"/>
</dbReference>
<evidence type="ECO:0000256" key="1">
    <source>
        <dbReference type="ARBA" id="ARBA00004571"/>
    </source>
</evidence>
<evidence type="ECO:0000313" key="10">
    <source>
        <dbReference type="EMBL" id="QFQ13341.1"/>
    </source>
</evidence>
<name>A0A5P8E8M1_9BACT</name>
<dbReference type="PROSITE" id="PS52016">
    <property type="entry name" value="TONB_DEPENDENT_REC_3"/>
    <property type="match status" value="1"/>
</dbReference>
<accession>A0A5P8E8M1</accession>
<evidence type="ECO:0000256" key="6">
    <source>
        <dbReference type="ARBA" id="ARBA00023237"/>
    </source>
</evidence>
<evidence type="ECO:0000256" key="2">
    <source>
        <dbReference type="ARBA" id="ARBA00022448"/>
    </source>
</evidence>
<dbReference type="Pfam" id="PF07715">
    <property type="entry name" value="Plug"/>
    <property type="match status" value="1"/>
</dbReference>
<evidence type="ECO:0000256" key="4">
    <source>
        <dbReference type="ARBA" id="ARBA00022692"/>
    </source>
</evidence>
<dbReference type="Proteomes" id="UP000249375">
    <property type="component" value="Chromosome"/>
</dbReference>
<dbReference type="AlphaFoldDB" id="A0A5P8E8M1"/>
<dbReference type="KEGG" id="alq:C7Y71_010155"/>
<evidence type="ECO:0000256" key="5">
    <source>
        <dbReference type="ARBA" id="ARBA00023136"/>
    </source>
</evidence>
<keyword evidence="3 7" id="KW-1134">Transmembrane beta strand</keyword>
<feature type="signal peptide" evidence="8">
    <location>
        <begin position="1"/>
        <end position="22"/>
    </location>
</feature>
<dbReference type="InterPro" id="IPR012910">
    <property type="entry name" value="Plug_dom"/>
</dbReference>
<dbReference type="InterPro" id="IPR008969">
    <property type="entry name" value="CarboxyPept-like_regulatory"/>
</dbReference>
<dbReference type="Gene3D" id="2.170.130.10">
    <property type="entry name" value="TonB-dependent receptor, plug domain"/>
    <property type="match status" value="1"/>
</dbReference>
<keyword evidence="11" id="KW-1185">Reference proteome</keyword>
<reference evidence="10 11" key="1">
    <citation type="submission" date="2018-11" db="EMBL/GenBank/DDBJ databases">
        <authorList>
            <person name="Na S.W."/>
            <person name="Baik M."/>
        </authorList>
    </citation>
    <scope>NUCLEOTIDE SEQUENCE [LARGE SCALE GENOMIC DNA]</scope>
    <source>
        <strain evidence="10 11">E39</strain>
    </source>
</reference>
<dbReference type="Gene3D" id="2.40.170.20">
    <property type="entry name" value="TonB-dependent receptor, beta-barrel domain"/>
    <property type="match status" value="1"/>
</dbReference>
<dbReference type="OrthoDB" id="668629at2"/>
<evidence type="ECO:0000259" key="9">
    <source>
        <dbReference type="Pfam" id="PF07715"/>
    </source>
</evidence>
<dbReference type="InterPro" id="IPR036942">
    <property type="entry name" value="Beta-barrel_TonB_sf"/>
</dbReference>
<dbReference type="NCBIfam" id="TIGR04056">
    <property type="entry name" value="OMP_RagA_SusC"/>
    <property type="match status" value="1"/>
</dbReference>
<organism evidence="10 11">
    <name type="scientific">Pseudoprevotella muciniphila</name>
    <dbReference type="NCBI Taxonomy" id="2133944"/>
    <lineage>
        <taxon>Bacteria</taxon>
        <taxon>Pseudomonadati</taxon>
        <taxon>Bacteroidota</taxon>
        <taxon>Bacteroidia</taxon>
        <taxon>Bacteroidales</taxon>
        <taxon>Prevotellaceae</taxon>
        <taxon>Pseudoprevotella</taxon>
    </lineage>
</organism>
<comment type="similarity">
    <text evidence="7">Belongs to the TonB-dependent receptor family.</text>
</comment>
<dbReference type="InterPro" id="IPR037066">
    <property type="entry name" value="Plug_dom_sf"/>
</dbReference>
<keyword evidence="4 7" id="KW-0812">Transmembrane</keyword>
<keyword evidence="8" id="KW-0732">Signal</keyword>
<feature type="domain" description="TonB-dependent receptor plug" evidence="9">
    <location>
        <begin position="226"/>
        <end position="347"/>
    </location>
</feature>
<dbReference type="Pfam" id="PF13620">
    <property type="entry name" value="CarboxypepD_reg"/>
    <property type="match status" value="1"/>
</dbReference>
<keyword evidence="6 7" id="KW-0998">Cell outer membrane</keyword>
<protein>
    <submittedName>
        <fullName evidence="10">SusC/RagA family TonB-linked outer membrane protein</fullName>
    </submittedName>
</protein>
<dbReference type="SUPFAM" id="SSF56935">
    <property type="entry name" value="Porins"/>
    <property type="match status" value="1"/>
</dbReference>
<dbReference type="InterPro" id="IPR023996">
    <property type="entry name" value="TonB-dep_OMP_SusC/RagA"/>
</dbReference>
<feature type="chain" id="PRO_5024294547" evidence="8">
    <location>
        <begin position="23"/>
        <end position="1117"/>
    </location>
</feature>
<keyword evidence="2 7" id="KW-0813">Transport</keyword>
<evidence type="ECO:0000256" key="8">
    <source>
        <dbReference type="SAM" id="SignalP"/>
    </source>
</evidence>